<accession>A0A3D9C2W6</accession>
<comment type="caution">
    <text evidence="1">The sequence shown here is derived from an EMBL/GenBank/DDBJ whole genome shotgun (WGS) entry which is preliminary data.</text>
</comment>
<name>A0A3D9C2W6_9FLAO</name>
<sequence length="299" mass="34930">MSCKEEKGQDKFPDIPVFPATSNSNIVIQPVVNEINKILYNDSSLVYKHYPDTISFYSVRTGVSHSIKSGVFVYGDGFFIVENKNKEYEALNDITLEKQDIKIIDESARYKRGEDSLRSIHTQKSDYEINQINDSLFIRYFSAEYNIPKDKIPYTDNLKKGDLYVHTGQDQFIILNAPYSLDQFLSPLLQPTEKKILPKFKRHFTSLEDAQPPKNIFKEYDYAMMNKSWVWGGGGNHYVLSIPYRVETGYYYIDIFMNQQKGKFKIMSSSDPEFKIIPHKINNQLYFVNNRQLYKAFTK</sequence>
<reference evidence="2" key="1">
    <citation type="submission" date="2018-06" db="EMBL/GenBank/DDBJ databases">
        <authorList>
            <person name="Lum Nde A."/>
            <person name="Hugo C."/>
        </authorList>
    </citation>
    <scope>NUCLEOTIDE SEQUENCE [LARGE SCALE GENOMIC DNA]</scope>
    <source>
        <strain evidence="2">1_F178</strain>
    </source>
</reference>
<dbReference type="AlphaFoldDB" id="A0A3D9C2W6"/>
<dbReference type="EMBL" id="QNVT01000031">
    <property type="protein sequence ID" value="REC59882.1"/>
    <property type="molecule type" value="Genomic_DNA"/>
</dbReference>
<protein>
    <submittedName>
        <fullName evidence="1">Uncharacterized protein</fullName>
    </submittedName>
</protein>
<evidence type="ECO:0000313" key="2">
    <source>
        <dbReference type="Proteomes" id="UP000256686"/>
    </source>
</evidence>
<dbReference type="Proteomes" id="UP000256686">
    <property type="component" value="Unassembled WGS sequence"/>
</dbReference>
<proteinExistence type="predicted"/>
<organism evidence="1 2">
    <name type="scientific">Chryseobacterium pennae</name>
    <dbReference type="NCBI Taxonomy" id="2258962"/>
    <lineage>
        <taxon>Bacteria</taxon>
        <taxon>Pseudomonadati</taxon>
        <taxon>Bacteroidota</taxon>
        <taxon>Flavobacteriia</taxon>
        <taxon>Flavobacteriales</taxon>
        <taxon>Weeksellaceae</taxon>
        <taxon>Chryseobacterium group</taxon>
        <taxon>Chryseobacterium</taxon>
    </lineage>
</organism>
<keyword evidence="2" id="KW-1185">Reference proteome</keyword>
<evidence type="ECO:0000313" key="1">
    <source>
        <dbReference type="EMBL" id="REC59882.1"/>
    </source>
</evidence>
<gene>
    <name evidence="1" type="ORF">DRF65_23510</name>
</gene>